<dbReference type="RefSeq" id="WP_377342785.1">
    <property type="nucleotide sequence ID" value="NZ_JBHLUE010000026.1"/>
</dbReference>
<reference evidence="3 4" key="1">
    <citation type="submission" date="2024-09" db="EMBL/GenBank/DDBJ databases">
        <authorList>
            <person name="Sun Q."/>
            <person name="Mori K."/>
        </authorList>
    </citation>
    <scope>NUCLEOTIDE SEQUENCE [LARGE SCALE GENOMIC DNA]</scope>
    <source>
        <strain evidence="3 4">TBRC 2205</strain>
    </source>
</reference>
<gene>
    <name evidence="3" type="ORF">ACFFHU_25515</name>
</gene>
<feature type="region of interest" description="Disordered" evidence="1">
    <location>
        <begin position="202"/>
        <end position="225"/>
    </location>
</feature>
<feature type="region of interest" description="Disordered" evidence="1">
    <location>
        <begin position="27"/>
        <end position="54"/>
    </location>
</feature>
<evidence type="ECO:0000256" key="1">
    <source>
        <dbReference type="SAM" id="MobiDB-lite"/>
    </source>
</evidence>
<dbReference type="Proteomes" id="UP001589894">
    <property type="component" value="Unassembled WGS sequence"/>
</dbReference>
<evidence type="ECO:0008006" key="5">
    <source>
        <dbReference type="Google" id="ProtNLM"/>
    </source>
</evidence>
<evidence type="ECO:0000256" key="2">
    <source>
        <dbReference type="SAM" id="SignalP"/>
    </source>
</evidence>
<evidence type="ECO:0000313" key="3">
    <source>
        <dbReference type="EMBL" id="MFC0567481.1"/>
    </source>
</evidence>
<name>A0ABV6P384_9ACTN</name>
<feature type="compositionally biased region" description="Pro residues" evidence="1">
    <location>
        <begin position="205"/>
        <end position="219"/>
    </location>
</feature>
<dbReference type="EMBL" id="JBHLUE010000026">
    <property type="protein sequence ID" value="MFC0567481.1"/>
    <property type="molecule type" value="Genomic_DNA"/>
</dbReference>
<protein>
    <recommendedName>
        <fullName evidence="5">DUF305 domain-containing protein</fullName>
    </recommendedName>
</protein>
<keyword evidence="4" id="KW-1185">Reference proteome</keyword>
<accession>A0ABV6P384</accession>
<proteinExistence type="predicted"/>
<feature type="chain" id="PRO_5046437537" description="DUF305 domain-containing protein" evidence="2">
    <location>
        <begin position="29"/>
        <end position="225"/>
    </location>
</feature>
<keyword evidence="2" id="KW-0732">Signal</keyword>
<evidence type="ECO:0000313" key="4">
    <source>
        <dbReference type="Proteomes" id="UP001589894"/>
    </source>
</evidence>
<feature type="signal peptide" evidence="2">
    <location>
        <begin position="1"/>
        <end position="28"/>
    </location>
</feature>
<comment type="caution">
    <text evidence="3">The sequence shown here is derived from an EMBL/GenBank/DDBJ whole genome shotgun (WGS) entry which is preliminary data.</text>
</comment>
<organism evidence="3 4">
    <name type="scientific">Plantactinospora siamensis</name>
    <dbReference type="NCBI Taxonomy" id="555372"/>
    <lineage>
        <taxon>Bacteria</taxon>
        <taxon>Bacillati</taxon>
        <taxon>Actinomycetota</taxon>
        <taxon>Actinomycetes</taxon>
        <taxon>Micromonosporales</taxon>
        <taxon>Micromonosporaceae</taxon>
        <taxon>Plantactinospora</taxon>
    </lineage>
</organism>
<sequence>MRTRRMLATAAVATVAVVSVTAGSAASAATGSRPAGKGSVAVAANAKPGPDKGDQEARLRKIAASLHVSLARLENALRDMKMTSLRLGVEPTDPRVVAVFAKDLGISDAKARAVIKEIVGQPGPGKSGKPEKGGDQDALLRKIAASLHVSLATLDNALRDVKIASGRLGADPTDPRVVAVFAKDLHIGNAQALKILTEIVGRPGVTPPGKTPPSKPSAPAPSGKA</sequence>